<evidence type="ECO:0000256" key="10">
    <source>
        <dbReference type="ARBA" id="ARBA00022723"/>
    </source>
</evidence>
<keyword evidence="13 16" id="KW-0460">Magnesium</keyword>
<evidence type="ECO:0000256" key="4">
    <source>
        <dbReference type="ARBA" id="ARBA00004669"/>
    </source>
</evidence>
<comment type="function">
    <text evidence="2">Purine salvage pathway enzyme that catalyzes the transfer of the ribosyl-5-phosphate group from 5-phospho-alpha-D-ribose 1-diphosphate (PRPP) to the N9 position of the 6-oxopurines hypoxanthine and guanine to form the corresponding ribonucleotides IMP (inosine 5'-monophosphate) and GMP (guanosine 5'-monophosphate), with the release of PPi.</text>
</comment>
<comment type="similarity">
    <text evidence="6 16">Belongs to the purine/pyrimidine phosphoribosyltransferase family.</text>
</comment>
<evidence type="ECO:0000256" key="8">
    <source>
        <dbReference type="ARBA" id="ARBA00022676"/>
    </source>
</evidence>
<evidence type="ECO:0000256" key="14">
    <source>
        <dbReference type="ARBA" id="ARBA00048811"/>
    </source>
</evidence>
<accession>A0ABS6FFH3</accession>
<dbReference type="PANTHER" id="PTHR43340:SF1">
    <property type="entry name" value="HYPOXANTHINE PHOSPHORIBOSYLTRANSFERASE"/>
    <property type="match status" value="1"/>
</dbReference>
<keyword evidence="10 16" id="KW-0479">Metal-binding</keyword>
<evidence type="ECO:0000313" key="18">
    <source>
        <dbReference type="EMBL" id="MBU5668915.1"/>
    </source>
</evidence>
<evidence type="ECO:0000256" key="2">
    <source>
        <dbReference type="ARBA" id="ARBA00002049"/>
    </source>
</evidence>
<evidence type="ECO:0000256" key="1">
    <source>
        <dbReference type="ARBA" id="ARBA00001946"/>
    </source>
</evidence>
<comment type="subcellular location">
    <subcellularLocation>
        <location evidence="3 16">Cytoplasm</location>
    </subcellularLocation>
</comment>
<keyword evidence="19" id="KW-1185">Reference proteome</keyword>
<evidence type="ECO:0000259" key="17">
    <source>
        <dbReference type="Pfam" id="PF00156"/>
    </source>
</evidence>
<evidence type="ECO:0000256" key="6">
    <source>
        <dbReference type="ARBA" id="ARBA00008391"/>
    </source>
</evidence>
<keyword evidence="11 16" id="KW-0660">Purine salvage</keyword>
<dbReference type="InterPro" id="IPR000836">
    <property type="entry name" value="PRTase_dom"/>
</dbReference>
<comment type="cofactor">
    <cofactor evidence="1 16">
        <name>Mg(2+)</name>
        <dbReference type="ChEBI" id="CHEBI:18420"/>
    </cofactor>
</comment>
<dbReference type="NCBIfam" id="TIGR01203">
    <property type="entry name" value="HGPRTase"/>
    <property type="match status" value="1"/>
</dbReference>
<comment type="pathway">
    <text evidence="4 16">Purine metabolism; IMP biosynthesis via salvage pathway; IMP from hypoxanthine: step 1/1.</text>
</comment>
<comment type="pathway">
    <text evidence="5">Purine metabolism; GMP biosynthesis via salvage pathway; GMP from guanine: step 1/1.</text>
</comment>
<gene>
    <name evidence="18" type="primary">hpt</name>
    <name evidence="18" type="ORF">KQI68_03575</name>
</gene>
<dbReference type="EMBL" id="JAHLQO010000002">
    <property type="protein sequence ID" value="MBU5668915.1"/>
    <property type="molecule type" value="Genomic_DNA"/>
</dbReference>
<evidence type="ECO:0000256" key="11">
    <source>
        <dbReference type="ARBA" id="ARBA00022726"/>
    </source>
</evidence>
<evidence type="ECO:0000256" key="16">
    <source>
        <dbReference type="RuleBase" id="RU364099"/>
    </source>
</evidence>
<dbReference type="CDD" id="cd06223">
    <property type="entry name" value="PRTases_typeI"/>
    <property type="match status" value="1"/>
</dbReference>
<sequence>MAEIKRVLFSEEEIQKKVNELGEEITKDYKGKKVFLLGILKGAVPFMADLMRKIDLDLEYDFMDVSSYEGTASRGEVRILKDISTSIDGKNILIVEDIIDTGVTLSYLSKILSSRGAASIEIVTLLSKPERRKVDLPVKYNGFVIEDEFVIGYGMDFNEKYRGLPYIGILDESQYK</sequence>
<evidence type="ECO:0000256" key="12">
    <source>
        <dbReference type="ARBA" id="ARBA00022741"/>
    </source>
</evidence>
<dbReference type="Pfam" id="PF00156">
    <property type="entry name" value="Pribosyltran"/>
    <property type="match status" value="1"/>
</dbReference>
<evidence type="ECO:0000256" key="13">
    <source>
        <dbReference type="ARBA" id="ARBA00022842"/>
    </source>
</evidence>
<evidence type="ECO:0000256" key="3">
    <source>
        <dbReference type="ARBA" id="ARBA00004496"/>
    </source>
</evidence>
<organism evidence="18 19">
    <name type="scientific">Peptoniphilus ovalis</name>
    <dbReference type="NCBI Taxonomy" id="2841503"/>
    <lineage>
        <taxon>Bacteria</taxon>
        <taxon>Bacillati</taxon>
        <taxon>Bacillota</taxon>
        <taxon>Tissierellia</taxon>
        <taxon>Tissierellales</taxon>
        <taxon>Peptoniphilaceae</taxon>
        <taxon>Peptoniphilus</taxon>
    </lineage>
</organism>
<evidence type="ECO:0000256" key="9">
    <source>
        <dbReference type="ARBA" id="ARBA00022679"/>
    </source>
</evidence>
<keyword evidence="8 16" id="KW-0328">Glycosyltransferase</keyword>
<keyword evidence="9 16" id="KW-0808">Transferase</keyword>
<evidence type="ECO:0000256" key="7">
    <source>
        <dbReference type="ARBA" id="ARBA00022490"/>
    </source>
</evidence>
<keyword evidence="7 16" id="KW-0963">Cytoplasm</keyword>
<comment type="caution">
    <text evidence="18">The sequence shown here is derived from an EMBL/GenBank/DDBJ whole genome shotgun (WGS) entry which is preliminary data.</text>
</comment>
<protein>
    <recommendedName>
        <fullName evidence="16">Hypoxanthine phosphoribosyltransferase</fullName>
        <ecNumber evidence="16">2.4.2.8</ecNumber>
    </recommendedName>
</protein>
<dbReference type="InterPro" id="IPR005904">
    <property type="entry name" value="Hxn_phspho_trans"/>
</dbReference>
<dbReference type="InterPro" id="IPR050408">
    <property type="entry name" value="HGPRT"/>
</dbReference>
<evidence type="ECO:0000313" key="19">
    <source>
        <dbReference type="Proteomes" id="UP000783742"/>
    </source>
</evidence>
<comment type="catalytic activity">
    <reaction evidence="15">
        <text>IMP + diphosphate = hypoxanthine + 5-phospho-alpha-D-ribose 1-diphosphate</text>
        <dbReference type="Rhea" id="RHEA:17973"/>
        <dbReference type="ChEBI" id="CHEBI:17368"/>
        <dbReference type="ChEBI" id="CHEBI:33019"/>
        <dbReference type="ChEBI" id="CHEBI:58017"/>
        <dbReference type="ChEBI" id="CHEBI:58053"/>
        <dbReference type="EC" id="2.4.2.8"/>
    </reaction>
    <physiologicalReaction direction="right-to-left" evidence="15">
        <dbReference type="Rhea" id="RHEA:17975"/>
    </physiologicalReaction>
</comment>
<evidence type="ECO:0000256" key="15">
    <source>
        <dbReference type="ARBA" id="ARBA00049402"/>
    </source>
</evidence>
<proteinExistence type="inferred from homology"/>
<keyword evidence="12 16" id="KW-0547">Nucleotide-binding</keyword>
<feature type="domain" description="Phosphoribosyltransferase" evidence="17">
    <location>
        <begin position="12"/>
        <end position="157"/>
    </location>
</feature>
<dbReference type="GO" id="GO:0016757">
    <property type="term" value="F:glycosyltransferase activity"/>
    <property type="evidence" value="ECO:0007669"/>
    <property type="project" value="UniProtKB-KW"/>
</dbReference>
<dbReference type="EC" id="2.4.2.8" evidence="16"/>
<dbReference type="RefSeq" id="WP_216548754.1">
    <property type="nucleotide sequence ID" value="NZ_JAHLQO010000002.1"/>
</dbReference>
<reference evidence="18 19" key="1">
    <citation type="submission" date="2021-06" db="EMBL/GenBank/DDBJ databases">
        <authorList>
            <person name="Sun Q."/>
            <person name="Li D."/>
        </authorList>
    </citation>
    <scope>NUCLEOTIDE SEQUENCE [LARGE SCALE GENOMIC DNA]</scope>
    <source>
        <strain evidence="18 19">MSJ-1</strain>
    </source>
</reference>
<name>A0ABS6FFH3_9FIRM</name>
<dbReference type="PANTHER" id="PTHR43340">
    <property type="entry name" value="HYPOXANTHINE-GUANINE PHOSPHORIBOSYLTRANSFERASE"/>
    <property type="match status" value="1"/>
</dbReference>
<evidence type="ECO:0000256" key="5">
    <source>
        <dbReference type="ARBA" id="ARBA00004676"/>
    </source>
</evidence>
<comment type="catalytic activity">
    <reaction evidence="14">
        <text>GMP + diphosphate = guanine + 5-phospho-alpha-D-ribose 1-diphosphate</text>
        <dbReference type="Rhea" id="RHEA:25424"/>
        <dbReference type="ChEBI" id="CHEBI:16235"/>
        <dbReference type="ChEBI" id="CHEBI:33019"/>
        <dbReference type="ChEBI" id="CHEBI:58017"/>
        <dbReference type="ChEBI" id="CHEBI:58115"/>
        <dbReference type="EC" id="2.4.2.8"/>
    </reaction>
    <physiologicalReaction direction="right-to-left" evidence="14">
        <dbReference type="Rhea" id="RHEA:25426"/>
    </physiologicalReaction>
</comment>
<dbReference type="Proteomes" id="UP000783742">
    <property type="component" value="Unassembled WGS sequence"/>
</dbReference>